<dbReference type="NCBIfam" id="NF008602">
    <property type="entry name" value="PRK11570.1"/>
    <property type="match status" value="1"/>
</dbReference>
<evidence type="ECO:0000256" key="4">
    <source>
        <dbReference type="ARBA" id="ARBA00023235"/>
    </source>
</evidence>
<dbReference type="Pfam" id="PF01346">
    <property type="entry name" value="FKBP_N"/>
    <property type="match status" value="1"/>
</dbReference>
<comment type="caution">
    <text evidence="8">The sequence shown here is derived from an EMBL/GenBank/DDBJ whole genome shotgun (WGS) entry which is preliminary data.</text>
</comment>
<dbReference type="Gene3D" id="1.10.287.460">
    <property type="entry name" value="Peptidyl-prolyl cis-trans isomerase, FKBP-type, N-terminal domain"/>
    <property type="match status" value="1"/>
</dbReference>
<name>A0ABR7D7J4_9BACT</name>
<comment type="similarity">
    <text evidence="2 6">Belongs to the FKBP-type PPIase family.</text>
</comment>
<dbReference type="InterPro" id="IPR000774">
    <property type="entry name" value="PPIase_FKBP_N"/>
</dbReference>
<evidence type="ECO:0000256" key="3">
    <source>
        <dbReference type="ARBA" id="ARBA00023110"/>
    </source>
</evidence>
<dbReference type="GO" id="GO:0016853">
    <property type="term" value="F:isomerase activity"/>
    <property type="evidence" value="ECO:0007669"/>
    <property type="project" value="UniProtKB-KW"/>
</dbReference>
<sequence>MKTEKDTASFYMGCFYGRNMVQSGMEDLDMKAVIAGMNAILQKKDAPNDMEIRMYLNKYAQKAMMAKAEKTLKEGQKFLEENAKKSGVKTTESGLQYKIEKEGTGPMPADTSVVKVHYKGTLLDGTQFDSSYDRGEPAEFPLNRVIKGWTEALQLMPVGSKWTLYIPSNLAYGPQGTRSGIGPNETLIFEVELLEIVDPNAQK</sequence>
<evidence type="ECO:0000256" key="1">
    <source>
        <dbReference type="ARBA" id="ARBA00000971"/>
    </source>
</evidence>
<feature type="domain" description="PPIase FKBP-type" evidence="7">
    <location>
        <begin position="111"/>
        <end position="197"/>
    </location>
</feature>
<evidence type="ECO:0000313" key="9">
    <source>
        <dbReference type="Proteomes" id="UP000646484"/>
    </source>
</evidence>
<proteinExistence type="inferred from homology"/>
<dbReference type="InterPro" id="IPR036944">
    <property type="entry name" value="PPIase_FKBP_N_sf"/>
</dbReference>
<evidence type="ECO:0000256" key="2">
    <source>
        <dbReference type="ARBA" id="ARBA00006577"/>
    </source>
</evidence>
<evidence type="ECO:0000256" key="6">
    <source>
        <dbReference type="RuleBase" id="RU003915"/>
    </source>
</evidence>
<dbReference type="PANTHER" id="PTHR43811">
    <property type="entry name" value="FKBP-TYPE PEPTIDYL-PROLYL CIS-TRANS ISOMERASE FKPA"/>
    <property type="match status" value="1"/>
</dbReference>
<evidence type="ECO:0000256" key="5">
    <source>
        <dbReference type="PROSITE-ProRule" id="PRU00277"/>
    </source>
</evidence>
<keyword evidence="3 5" id="KW-0697">Rotamase</keyword>
<accession>A0ABR7D7J4</accession>
<dbReference type="EMBL" id="JACOOH010000011">
    <property type="protein sequence ID" value="MBC5623470.1"/>
    <property type="molecule type" value="Genomic_DNA"/>
</dbReference>
<comment type="catalytic activity">
    <reaction evidence="1 5 6">
        <text>[protein]-peptidylproline (omega=180) = [protein]-peptidylproline (omega=0)</text>
        <dbReference type="Rhea" id="RHEA:16237"/>
        <dbReference type="Rhea" id="RHEA-COMP:10747"/>
        <dbReference type="Rhea" id="RHEA-COMP:10748"/>
        <dbReference type="ChEBI" id="CHEBI:83833"/>
        <dbReference type="ChEBI" id="CHEBI:83834"/>
        <dbReference type="EC" id="5.2.1.8"/>
    </reaction>
</comment>
<dbReference type="EC" id="5.2.1.8" evidence="6"/>
<dbReference type="RefSeq" id="WP_186978572.1">
    <property type="nucleotide sequence ID" value="NZ_JBCLTT010000009.1"/>
</dbReference>
<protein>
    <recommendedName>
        <fullName evidence="6">Peptidyl-prolyl cis-trans isomerase</fullName>
        <ecNumber evidence="6">5.2.1.8</ecNumber>
    </recommendedName>
</protein>
<organism evidence="8 9">
    <name type="scientific">Butyricimonas hominis</name>
    <dbReference type="NCBI Taxonomy" id="2763032"/>
    <lineage>
        <taxon>Bacteria</taxon>
        <taxon>Pseudomonadati</taxon>
        <taxon>Bacteroidota</taxon>
        <taxon>Bacteroidia</taxon>
        <taxon>Bacteroidales</taxon>
        <taxon>Odoribacteraceae</taxon>
        <taxon>Butyricimonas</taxon>
    </lineage>
</organism>
<keyword evidence="4 5" id="KW-0413">Isomerase</keyword>
<dbReference type="Pfam" id="PF00254">
    <property type="entry name" value="FKBP_C"/>
    <property type="match status" value="1"/>
</dbReference>
<dbReference type="Gene3D" id="3.10.50.40">
    <property type="match status" value="1"/>
</dbReference>
<keyword evidence="9" id="KW-1185">Reference proteome</keyword>
<reference evidence="8 9" key="1">
    <citation type="submission" date="2020-08" db="EMBL/GenBank/DDBJ databases">
        <title>Genome public.</title>
        <authorList>
            <person name="Liu C."/>
            <person name="Sun Q."/>
        </authorList>
    </citation>
    <scope>NUCLEOTIDE SEQUENCE [LARGE SCALE GENOMIC DNA]</scope>
    <source>
        <strain evidence="8 9">NSJ-56</strain>
    </source>
</reference>
<evidence type="ECO:0000313" key="8">
    <source>
        <dbReference type="EMBL" id="MBC5623470.1"/>
    </source>
</evidence>
<dbReference type="PROSITE" id="PS50059">
    <property type="entry name" value="FKBP_PPIASE"/>
    <property type="match status" value="1"/>
</dbReference>
<dbReference type="InterPro" id="IPR046357">
    <property type="entry name" value="PPIase_dom_sf"/>
</dbReference>
<dbReference type="PANTHER" id="PTHR43811:SF19">
    <property type="entry name" value="39 KDA FK506-BINDING NUCLEAR PROTEIN"/>
    <property type="match status" value="1"/>
</dbReference>
<dbReference type="InterPro" id="IPR001179">
    <property type="entry name" value="PPIase_FKBP_dom"/>
</dbReference>
<dbReference type="SUPFAM" id="SSF54534">
    <property type="entry name" value="FKBP-like"/>
    <property type="match status" value="1"/>
</dbReference>
<evidence type="ECO:0000259" key="7">
    <source>
        <dbReference type="PROSITE" id="PS50059"/>
    </source>
</evidence>
<dbReference type="Proteomes" id="UP000646484">
    <property type="component" value="Unassembled WGS sequence"/>
</dbReference>
<gene>
    <name evidence="8" type="ORF">H8S64_20445</name>
</gene>